<reference evidence="3 4" key="2">
    <citation type="journal article" date="2011" name="ISME J.">
        <title>RNA-seq reveals cooperative metabolic interactions between two termite-gut spirochete species in co-culture.</title>
        <authorList>
            <person name="Rosenthal A.Z."/>
            <person name="Matson E.G."/>
            <person name="Eldar A."/>
            <person name="Leadbetter J.R."/>
        </authorList>
    </citation>
    <scope>NUCLEOTIDE SEQUENCE [LARGE SCALE GENOMIC DNA]</scope>
    <source>
        <strain evidence="4">ATCC BAA-888 / DSM 13862 / ZAS-9</strain>
    </source>
</reference>
<dbReference type="AlphaFoldDB" id="F5YD04"/>
<protein>
    <submittedName>
        <fullName evidence="3">Crispr-associated ramp protein, Cmr1 family</fullName>
    </submittedName>
</protein>
<dbReference type="Proteomes" id="UP000009222">
    <property type="component" value="Chromosome"/>
</dbReference>
<keyword evidence="4" id="KW-1185">Reference proteome</keyword>
<evidence type="ECO:0000313" key="4">
    <source>
        <dbReference type="Proteomes" id="UP000009222"/>
    </source>
</evidence>
<dbReference type="STRING" id="545695.TREAZ_2813"/>
<keyword evidence="1" id="KW-0051">Antiviral defense</keyword>
<gene>
    <name evidence="3" type="primary">cmr_3</name>
    <name evidence="3" type="ordered locus">TREAZ_2813</name>
</gene>
<evidence type="ECO:0000313" key="3">
    <source>
        <dbReference type="EMBL" id="AEF82094.1"/>
    </source>
</evidence>
<dbReference type="RefSeq" id="WP_015712725.1">
    <property type="nucleotide sequence ID" value="NC_015577.1"/>
</dbReference>
<dbReference type="KEGG" id="taz:TREAZ_2813"/>
<evidence type="ECO:0000256" key="1">
    <source>
        <dbReference type="ARBA" id="ARBA00023118"/>
    </source>
</evidence>
<sequence length="367" mass="41671">MNISRYYGTEKVEYEFEFLTPAFLGGHDGNAELRTPPFKNLIRRWWRVAGNENLSPENLWKEEAKLFGSASGEGNSASRIRIRIVNSQCTDSNEAINLGRVYHPEVGQGGLDIDAALYLGYGPVSYEKEAHKDQNGSKRSSTIKYKKYIIPGSRVQLEILMPKDKVDSIKYIMTLIHNFGAIGSRSRNGWGSLSVRQLQGGNKQILPGVGRIKECAVDWEKGFSSNEKRSYPHYIGKDDTSLLAWEVERGNDYEELLGQLAKLYLELRTSFKFPTDDKTTAERYVLGYPVTHHELSERKNKSIERVPSQLLLKIARVSDKNLSARIIHIPYKQELLTGTKINDKEVWEKVHAYLDGQNGLSRMGAQQ</sequence>
<dbReference type="EMBL" id="CP001841">
    <property type="protein sequence ID" value="AEF82094.1"/>
    <property type="molecule type" value="Genomic_DNA"/>
</dbReference>
<dbReference type="InParanoid" id="F5YD04"/>
<name>F5YD04_LEAAZ</name>
<evidence type="ECO:0000259" key="2">
    <source>
        <dbReference type="Pfam" id="PF03787"/>
    </source>
</evidence>
<reference evidence="4" key="1">
    <citation type="submission" date="2009-12" db="EMBL/GenBank/DDBJ databases">
        <title>Complete sequence of Treponema azotonutricium strain ZAS-9.</title>
        <authorList>
            <person name="Tetu S.G."/>
            <person name="Matson E."/>
            <person name="Ren Q."/>
            <person name="Seshadri R."/>
            <person name="Elbourne L."/>
            <person name="Hassan K.A."/>
            <person name="Durkin A."/>
            <person name="Radune D."/>
            <person name="Mohamoud Y."/>
            <person name="Shay R."/>
            <person name="Jin S."/>
            <person name="Zhang X."/>
            <person name="Lucey K."/>
            <person name="Ballor N.R."/>
            <person name="Ottesen E."/>
            <person name="Rosenthal R."/>
            <person name="Allen A."/>
            <person name="Leadbetter J.R."/>
            <person name="Paulsen I.T."/>
        </authorList>
    </citation>
    <scope>NUCLEOTIDE SEQUENCE [LARGE SCALE GENOMIC DNA]</scope>
    <source>
        <strain evidence="4">ATCC BAA-888 / DSM 13862 / ZAS-9</strain>
    </source>
</reference>
<dbReference type="eggNOG" id="COG1367">
    <property type="taxonomic scope" value="Bacteria"/>
</dbReference>
<dbReference type="InterPro" id="IPR005537">
    <property type="entry name" value="RAMP_III_fam"/>
</dbReference>
<dbReference type="Pfam" id="PF03787">
    <property type="entry name" value="RAMPs"/>
    <property type="match status" value="1"/>
</dbReference>
<organism evidence="3 4">
    <name type="scientific">Leadbettera azotonutricia (strain ATCC BAA-888 / DSM 13862 / ZAS-9)</name>
    <name type="common">Treponema azotonutricium</name>
    <dbReference type="NCBI Taxonomy" id="545695"/>
    <lineage>
        <taxon>Bacteria</taxon>
        <taxon>Pseudomonadati</taxon>
        <taxon>Spirochaetota</taxon>
        <taxon>Spirochaetia</taxon>
        <taxon>Spirochaetales</taxon>
        <taxon>Breznakiellaceae</taxon>
        <taxon>Leadbettera</taxon>
    </lineage>
</organism>
<feature type="domain" description="CRISPR type III-associated protein" evidence="2">
    <location>
        <begin position="15"/>
        <end position="194"/>
    </location>
</feature>
<dbReference type="OrthoDB" id="190500at2"/>
<dbReference type="GO" id="GO:0051607">
    <property type="term" value="P:defense response to virus"/>
    <property type="evidence" value="ECO:0007669"/>
    <property type="project" value="UniProtKB-KW"/>
</dbReference>
<dbReference type="HOGENOM" id="CLU_754273_0_0_12"/>
<accession>F5YD04</accession>
<proteinExistence type="predicted"/>